<proteinExistence type="predicted"/>
<dbReference type="OrthoDB" id="8118226at2759"/>
<feature type="transmembrane region" description="Helical" evidence="1">
    <location>
        <begin position="97"/>
        <end position="118"/>
    </location>
</feature>
<dbReference type="Pfam" id="PF15860">
    <property type="entry name" value="DUF4728"/>
    <property type="match status" value="1"/>
</dbReference>
<dbReference type="EMBL" id="CH916367">
    <property type="protein sequence ID" value="EDW02699.1"/>
    <property type="molecule type" value="Genomic_DNA"/>
</dbReference>
<accession>B4J4J4</accession>
<keyword evidence="3" id="KW-1185">Reference proteome</keyword>
<dbReference type="Proteomes" id="UP000001070">
    <property type="component" value="Unassembled WGS sequence"/>
</dbReference>
<feature type="transmembrane region" description="Helical" evidence="1">
    <location>
        <begin position="124"/>
        <end position="147"/>
    </location>
</feature>
<sequence length="188" mass="20604">MLTSLCCMRLNTAGVVLGWLGVVGSFVLMILASVVLGNSDVLAKQVMDHMDVNYEQVHTAIIIVCSVYLAMVILNLLSSALLILGTMKERHLLLLPWLINSGVGLIFAIIYQMAFLFMSVSGGAIGNAFPALILSLLALALQIYIYYGIYSLFKQIQASRDQQRPLIVQSQGMAVPQQSNTYPTYTKI</sequence>
<keyword evidence="1" id="KW-1133">Transmembrane helix</keyword>
<dbReference type="HOGENOM" id="CLU_1442490_0_0_1"/>
<dbReference type="InterPro" id="IPR031720">
    <property type="entry name" value="DUF4728"/>
</dbReference>
<reference evidence="2 3" key="1">
    <citation type="journal article" date="2007" name="Nature">
        <title>Evolution of genes and genomes on the Drosophila phylogeny.</title>
        <authorList>
            <consortium name="Drosophila 12 Genomes Consortium"/>
            <person name="Clark A.G."/>
            <person name="Eisen M.B."/>
            <person name="Smith D.R."/>
            <person name="Bergman C.M."/>
            <person name="Oliver B."/>
            <person name="Markow T.A."/>
            <person name="Kaufman T.C."/>
            <person name="Kellis M."/>
            <person name="Gelbart W."/>
            <person name="Iyer V.N."/>
            <person name="Pollard D.A."/>
            <person name="Sackton T.B."/>
            <person name="Larracuente A.M."/>
            <person name="Singh N.D."/>
            <person name="Abad J.P."/>
            <person name="Abt D.N."/>
            <person name="Adryan B."/>
            <person name="Aguade M."/>
            <person name="Akashi H."/>
            <person name="Anderson W.W."/>
            <person name="Aquadro C.F."/>
            <person name="Ardell D.H."/>
            <person name="Arguello R."/>
            <person name="Artieri C.G."/>
            <person name="Barbash D.A."/>
            <person name="Barker D."/>
            <person name="Barsanti P."/>
            <person name="Batterham P."/>
            <person name="Batzoglou S."/>
            <person name="Begun D."/>
            <person name="Bhutkar A."/>
            <person name="Blanco E."/>
            <person name="Bosak S.A."/>
            <person name="Bradley R.K."/>
            <person name="Brand A.D."/>
            <person name="Brent M.R."/>
            <person name="Brooks A.N."/>
            <person name="Brown R.H."/>
            <person name="Butlin R.K."/>
            <person name="Caggese C."/>
            <person name="Calvi B.R."/>
            <person name="Bernardo de Carvalho A."/>
            <person name="Caspi A."/>
            <person name="Castrezana S."/>
            <person name="Celniker S.E."/>
            <person name="Chang J.L."/>
            <person name="Chapple C."/>
            <person name="Chatterji S."/>
            <person name="Chinwalla A."/>
            <person name="Civetta A."/>
            <person name="Clifton S.W."/>
            <person name="Comeron J.M."/>
            <person name="Costello J.C."/>
            <person name="Coyne J.A."/>
            <person name="Daub J."/>
            <person name="David R.G."/>
            <person name="Delcher A.L."/>
            <person name="Delehaunty K."/>
            <person name="Do C.B."/>
            <person name="Ebling H."/>
            <person name="Edwards K."/>
            <person name="Eickbush T."/>
            <person name="Evans J.D."/>
            <person name="Filipski A."/>
            <person name="Findeiss S."/>
            <person name="Freyhult E."/>
            <person name="Fulton L."/>
            <person name="Fulton R."/>
            <person name="Garcia A.C."/>
            <person name="Gardiner A."/>
            <person name="Garfield D.A."/>
            <person name="Garvin B.E."/>
            <person name="Gibson G."/>
            <person name="Gilbert D."/>
            <person name="Gnerre S."/>
            <person name="Godfrey J."/>
            <person name="Good R."/>
            <person name="Gotea V."/>
            <person name="Gravely B."/>
            <person name="Greenberg A.J."/>
            <person name="Griffiths-Jones S."/>
            <person name="Gross S."/>
            <person name="Guigo R."/>
            <person name="Gustafson E.A."/>
            <person name="Haerty W."/>
            <person name="Hahn M.W."/>
            <person name="Halligan D.L."/>
            <person name="Halpern A.L."/>
            <person name="Halter G.M."/>
            <person name="Han M.V."/>
            <person name="Heger A."/>
            <person name="Hillier L."/>
            <person name="Hinrichs A.S."/>
            <person name="Holmes I."/>
            <person name="Hoskins R.A."/>
            <person name="Hubisz M.J."/>
            <person name="Hultmark D."/>
            <person name="Huntley M.A."/>
            <person name="Jaffe D.B."/>
            <person name="Jagadeeshan S."/>
            <person name="Jeck W.R."/>
            <person name="Johnson J."/>
            <person name="Jones C.D."/>
            <person name="Jordan W.C."/>
            <person name="Karpen G.H."/>
            <person name="Kataoka E."/>
            <person name="Keightley P.D."/>
            <person name="Kheradpour P."/>
            <person name="Kirkness E.F."/>
            <person name="Koerich L.B."/>
            <person name="Kristiansen K."/>
            <person name="Kudrna D."/>
            <person name="Kulathinal R.J."/>
            <person name="Kumar S."/>
            <person name="Kwok R."/>
            <person name="Lander E."/>
            <person name="Langley C.H."/>
            <person name="Lapoint R."/>
            <person name="Lazzaro B.P."/>
            <person name="Lee S.J."/>
            <person name="Levesque L."/>
            <person name="Li R."/>
            <person name="Lin C.F."/>
            <person name="Lin M.F."/>
            <person name="Lindblad-Toh K."/>
            <person name="Llopart A."/>
            <person name="Long M."/>
            <person name="Low L."/>
            <person name="Lozovsky E."/>
            <person name="Lu J."/>
            <person name="Luo M."/>
            <person name="Machado C.A."/>
            <person name="Makalowski W."/>
            <person name="Marzo M."/>
            <person name="Matsuda M."/>
            <person name="Matzkin L."/>
            <person name="McAllister B."/>
            <person name="McBride C.S."/>
            <person name="McKernan B."/>
            <person name="McKernan K."/>
            <person name="Mendez-Lago M."/>
            <person name="Minx P."/>
            <person name="Mollenhauer M.U."/>
            <person name="Montooth K."/>
            <person name="Mount S.M."/>
            <person name="Mu X."/>
            <person name="Myers E."/>
            <person name="Negre B."/>
            <person name="Newfeld S."/>
            <person name="Nielsen R."/>
            <person name="Noor M.A."/>
            <person name="O'Grady P."/>
            <person name="Pachter L."/>
            <person name="Papaceit M."/>
            <person name="Parisi M.J."/>
            <person name="Parisi M."/>
            <person name="Parts L."/>
            <person name="Pedersen J.S."/>
            <person name="Pesole G."/>
            <person name="Phillippy A.M."/>
            <person name="Ponting C.P."/>
            <person name="Pop M."/>
            <person name="Porcelli D."/>
            <person name="Powell J.R."/>
            <person name="Prohaska S."/>
            <person name="Pruitt K."/>
            <person name="Puig M."/>
            <person name="Quesneville H."/>
            <person name="Ram K.R."/>
            <person name="Rand D."/>
            <person name="Rasmussen M.D."/>
            <person name="Reed L.K."/>
            <person name="Reenan R."/>
            <person name="Reily A."/>
            <person name="Remington K.A."/>
            <person name="Rieger T.T."/>
            <person name="Ritchie M.G."/>
            <person name="Robin C."/>
            <person name="Rogers Y.H."/>
            <person name="Rohde C."/>
            <person name="Rozas J."/>
            <person name="Rubenfield M.J."/>
            <person name="Ruiz A."/>
            <person name="Russo S."/>
            <person name="Salzberg S.L."/>
            <person name="Sanchez-Gracia A."/>
            <person name="Saranga D.J."/>
            <person name="Sato H."/>
            <person name="Schaeffer S.W."/>
            <person name="Schatz M.C."/>
            <person name="Schlenke T."/>
            <person name="Schwartz R."/>
            <person name="Segarra C."/>
            <person name="Singh R.S."/>
            <person name="Sirot L."/>
            <person name="Sirota M."/>
            <person name="Sisneros N.B."/>
            <person name="Smith C.D."/>
            <person name="Smith T.F."/>
            <person name="Spieth J."/>
            <person name="Stage D.E."/>
            <person name="Stark A."/>
            <person name="Stephan W."/>
            <person name="Strausberg R.L."/>
            <person name="Strempel S."/>
            <person name="Sturgill D."/>
            <person name="Sutton G."/>
            <person name="Sutton G.G."/>
            <person name="Tao W."/>
            <person name="Teichmann S."/>
            <person name="Tobari Y.N."/>
            <person name="Tomimura Y."/>
            <person name="Tsolas J.M."/>
            <person name="Valente V.L."/>
            <person name="Venter E."/>
            <person name="Venter J.C."/>
            <person name="Vicario S."/>
            <person name="Vieira F.G."/>
            <person name="Vilella A.J."/>
            <person name="Villasante A."/>
            <person name="Walenz B."/>
            <person name="Wang J."/>
            <person name="Wasserman M."/>
            <person name="Watts T."/>
            <person name="Wilson D."/>
            <person name="Wilson R.K."/>
            <person name="Wing R.A."/>
            <person name="Wolfner M.F."/>
            <person name="Wong A."/>
            <person name="Wong G.K."/>
            <person name="Wu C.I."/>
            <person name="Wu G."/>
            <person name="Yamamoto D."/>
            <person name="Yang H.P."/>
            <person name="Yang S.P."/>
            <person name="Yorke J.A."/>
            <person name="Yoshida K."/>
            <person name="Zdobnov E."/>
            <person name="Zhang P."/>
            <person name="Zhang Y."/>
            <person name="Zimin A.V."/>
            <person name="Baldwin J."/>
            <person name="Abdouelleil A."/>
            <person name="Abdulkadir J."/>
            <person name="Abebe A."/>
            <person name="Abera B."/>
            <person name="Abreu J."/>
            <person name="Acer S.C."/>
            <person name="Aftuck L."/>
            <person name="Alexander A."/>
            <person name="An P."/>
            <person name="Anderson E."/>
            <person name="Anderson S."/>
            <person name="Arachi H."/>
            <person name="Azer M."/>
            <person name="Bachantsang P."/>
            <person name="Barry A."/>
            <person name="Bayul T."/>
            <person name="Berlin A."/>
            <person name="Bessette D."/>
            <person name="Bloom T."/>
            <person name="Blye J."/>
            <person name="Boguslavskiy L."/>
            <person name="Bonnet C."/>
            <person name="Boukhgalter B."/>
            <person name="Bourzgui I."/>
            <person name="Brown A."/>
            <person name="Cahill P."/>
            <person name="Channer S."/>
            <person name="Cheshatsang Y."/>
            <person name="Chuda L."/>
            <person name="Citroen M."/>
            <person name="Collymore A."/>
            <person name="Cooke P."/>
            <person name="Costello M."/>
            <person name="D'Aco K."/>
            <person name="Daza R."/>
            <person name="De Haan G."/>
            <person name="DeGray S."/>
            <person name="DeMaso C."/>
            <person name="Dhargay N."/>
            <person name="Dooley K."/>
            <person name="Dooley E."/>
            <person name="Doricent M."/>
            <person name="Dorje P."/>
            <person name="Dorjee K."/>
            <person name="Dupes A."/>
            <person name="Elong R."/>
            <person name="Falk J."/>
            <person name="Farina A."/>
            <person name="Faro S."/>
            <person name="Ferguson D."/>
            <person name="Fisher S."/>
            <person name="Foley C.D."/>
            <person name="Franke A."/>
            <person name="Friedrich D."/>
            <person name="Gadbois L."/>
            <person name="Gearin G."/>
            <person name="Gearin C.R."/>
            <person name="Giannoukos G."/>
            <person name="Goode T."/>
            <person name="Graham J."/>
            <person name="Grandbois E."/>
            <person name="Grewal S."/>
            <person name="Gyaltsen K."/>
            <person name="Hafez N."/>
            <person name="Hagos B."/>
            <person name="Hall J."/>
            <person name="Henson C."/>
            <person name="Hollinger A."/>
            <person name="Honan T."/>
            <person name="Huard M.D."/>
            <person name="Hughes L."/>
            <person name="Hurhula B."/>
            <person name="Husby M.E."/>
            <person name="Kamat A."/>
            <person name="Kanga B."/>
            <person name="Kashin S."/>
            <person name="Khazanovich D."/>
            <person name="Kisner P."/>
            <person name="Lance K."/>
            <person name="Lara M."/>
            <person name="Lee W."/>
            <person name="Lennon N."/>
            <person name="Letendre F."/>
            <person name="LeVine R."/>
            <person name="Lipovsky A."/>
            <person name="Liu X."/>
            <person name="Liu J."/>
            <person name="Liu S."/>
            <person name="Lokyitsang T."/>
            <person name="Lokyitsang Y."/>
            <person name="Lubonja R."/>
            <person name="Lui A."/>
            <person name="MacDonald P."/>
            <person name="Magnisalis V."/>
            <person name="Maru K."/>
            <person name="Matthews C."/>
            <person name="McCusker W."/>
            <person name="McDonough S."/>
            <person name="Mehta T."/>
            <person name="Meldrim J."/>
            <person name="Meneus L."/>
            <person name="Mihai O."/>
            <person name="Mihalev A."/>
            <person name="Mihova T."/>
            <person name="Mittelman R."/>
            <person name="Mlenga V."/>
            <person name="Montmayeur A."/>
            <person name="Mulrain L."/>
            <person name="Navidi A."/>
            <person name="Naylor J."/>
            <person name="Negash T."/>
            <person name="Nguyen T."/>
            <person name="Nguyen N."/>
            <person name="Nicol R."/>
            <person name="Norbu C."/>
            <person name="Norbu N."/>
            <person name="Novod N."/>
            <person name="O'Neill B."/>
            <person name="Osman S."/>
            <person name="Markiewicz E."/>
            <person name="Oyono O.L."/>
            <person name="Patti C."/>
            <person name="Phunkhang P."/>
            <person name="Pierre F."/>
            <person name="Priest M."/>
            <person name="Raghuraman S."/>
            <person name="Rege F."/>
            <person name="Reyes R."/>
            <person name="Rise C."/>
            <person name="Rogov P."/>
            <person name="Ross K."/>
            <person name="Ryan E."/>
            <person name="Settipalli S."/>
            <person name="Shea T."/>
            <person name="Sherpa N."/>
            <person name="Shi L."/>
            <person name="Shih D."/>
            <person name="Sparrow T."/>
            <person name="Spaulding J."/>
            <person name="Stalker J."/>
            <person name="Stange-Thomann N."/>
            <person name="Stavropoulos S."/>
            <person name="Stone C."/>
            <person name="Strader C."/>
            <person name="Tesfaye S."/>
            <person name="Thomson T."/>
            <person name="Thoulutsang Y."/>
            <person name="Thoulutsang D."/>
            <person name="Topham K."/>
            <person name="Topping I."/>
            <person name="Tsamla T."/>
            <person name="Vassiliev H."/>
            <person name="Vo A."/>
            <person name="Wangchuk T."/>
            <person name="Wangdi T."/>
            <person name="Weiand M."/>
            <person name="Wilkinson J."/>
            <person name="Wilson A."/>
            <person name="Yadav S."/>
            <person name="Young G."/>
            <person name="Yu Q."/>
            <person name="Zembek L."/>
            <person name="Zhong D."/>
            <person name="Zimmer A."/>
            <person name="Zwirko Z."/>
            <person name="Jaffe D.B."/>
            <person name="Alvarez P."/>
            <person name="Brockman W."/>
            <person name="Butler J."/>
            <person name="Chin C."/>
            <person name="Gnerre S."/>
            <person name="Grabherr M."/>
            <person name="Kleber M."/>
            <person name="Mauceli E."/>
            <person name="MacCallum I."/>
        </authorList>
    </citation>
    <scope>NUCLEOTIDE SEQUENCE [LARGE SCALE GENOMIC DNA]</scope>
    <source>
        <strain evidence="3">Tucson 15287-2541.00</strain>
    </source>
</reference>
<dbReference type="PANTHER" id="PTHR36694">
    <property type="entry name" value="PASIFLORA 1, ISOFORM A-RELATED"/>
    <property type="match status" value="1"/>
</dbReference>
<dbReference type="InParanoid" id="B4J4J4"/>
<dbReference type="AlphaFoldDB" id="B4J4J4"/>
<feature type="transmembrane region" description="Helical" evidence="1">
    <location>
        <begin position="12"/>
        <end position="37"/>
    </location>
</feature>
<gene>
    <name evidence="2" type="primary">Dgri\GH19735</name>
    <name evidence="2" type="ORF">Dgri_GH19735</name>
</gene>
<name>B4J4J4_DROGR</name>
<keyword evidence="1" id="KW-0472">Membrane</keyword>
<dbReference type="PANTHER" id="PTHR36694:SF11">
    <property type="entry name" value="LP21121P-RELATED"/>
    <property type="match status" value="1"/>
</dbReference>
<evidence type="ECO:0000313" key="2">
    <source>
        <dbReference type="EMBL" id="EDW02699.1"/>
    </source>
</evidence>
<dbReference type="eggNOG" id="ENOG502RVQQ">
    <property type="taxonomic scope" value="Eukaryota"/>
</dbReference>
<dbReference type="KEGG" id="dgr:6560460"/>
<keyword evidence="1" id="KW-0812">Transmembrane</keyword>
<dbReference type="FunCoup" id="B4J4J4">
    <property type="interactions" value="35"/>
</dbReference>
<dbReference type="PhylomeDB" id="B4J4J4"/>
<evidence type="ECO:0000313" key="3">
    <source>
        <dbReference type="Proteomes" id="UP000001070"/>
    </source>
</evidence>
<protein>
    <submittedName>
        <fullName evidence="2">GH19735</fullName>
    </submittedName>
</protein>
<organism evidence="3">
    <name type="scientific">Drosophila grimshawi</name>
    <name type="common">Hawaiian fruit fly</name>
    <name type="synonym">Idiomyia grimshawi</name>
    <dbReference type="NCBI Taxonomy" id="7222"/>
    <lineage>
        <taxon>Eukaryota</taxon>
        <taxon>Metazoa</taxon>
        <taxon>Ecdysozoa</taxon>
        <taxon>Arthropoda</taxon>
        <taxon>Hexapoda</taxon>
        <taxon>Insecta</taxon>
        <taxon>Pterygota</taxon>
        <taxon>Neoptera</taxon>
        <taxon>Endopterygota</taxon>
        <taxon>Diptera</taxon>
        <taxon>Brachycera</taxon>
        <taxon>Muscomorpha</taxon>
        <taxon>Ephydroidea</taxon>
        <taxon>Drosophilidae</taxon>
        <taxon>Drosophila</taxon>
        <taxon>Hawaiian Drosophila</taxon>
    </lineage>
</organism>
<feature type="transmembrane region" description="Helical" evidence="1">
    <location>
        <begin position="57"/>
        <end position="85"/>
    </location>
</feature>
<evidence type="ECO:0000256" key="1">
    <source>
        <dbReference type="SAM" id="Phobius"/>
    </source>
</evidence>
<dbReference type="OMA" id="SRVFCMR"/>